<dbReference type="HOGENOM" id="CLU_075315_1_0_7"/>
<reference evidence="3" key="2">
    <citation type="submission" date="2013-07" db="EMBL/GenBank/DDBJ databases">
        <authorList>
            <person name="Morais-Silva F.O."/>
            <person name="Rezende A.M."/>
            <person name="Pimentel C."/>
            <person name="Resende D.M."/>
            <person name="Santos C.I."/>
            <person name="Clemente C."/>
            <person name="de Oliveira L.M."/>
            <person name="da Silva S.M."/>
            <person name="Costa D.A."/>
            <person name="Varela-Raposo A."/>
            <person name="Horacio E.C.A."/>
            <person name="Matos M."/>
            <person name="Flores O."/>
            <person name="Ruiz J.C."/>
            <person name="Rodrigues-Pousada C."/>
        </authorList>
    </citation>
    <scope>NUCLEOTIDE SEQUENCE [LARGE SCALE GENOMIC DNA]</scope>
    <source>
        <strain evidence="3">ATCC 19364 / DSM 1382 / NCIMB 9332 / VKM B-1759</strain>
    </source>
</reference>
<dbReference type="SUPFAM" id="SSF52402">
    <property type="entry name" value="Adenine nucleotide alpha hydrolases-like"/>
    <property type="match status" value="2"/>
</dbReference>
<dbReference type="RefSeq" id="WP_021761605.1">
    <property type="nucleotide sequence ID" value="NC_022444.1"/>
</dbReference>
<organism evidence="2 3">
    <name type="scientific">Megalodesulfovibrio gigas (strain ATCC 19364 / DSM 1382 / NCIMB 9332 / VKM B-1759)</name>
    <name type="common">Desulfovibrio gigas</name>
    <dbReference type="NCBI Taxonomy" id="1121448"/>
    <lineage>
        <taxon>Bacteria</taxon>
        <taxon>Pseudomonadati</taxon>
        <taxon>Thermodesulfobacteriota</taxon>
        <taxon>Desulfovibrionia</taxon>
        <taxon>Desulfovibrionales</taxon>
        <taxon>Desulfovibrionaceae</taxon>
        <taxon>Megalodesulfovibrio</taxon>
    </lineage>
</organism>
<dbReference type="OrthoDB" id="5430193at2"/>
<dbReference type="STRING" id="1121448.DGI_2842"/>
<dbReference type="KEGG" id="dgg:DGI_2842"/>
<dbReference type="InterPro" id="IPR014729">
    <property type="entry name" value="Rossmann-like_a/b/a_fold"/>
</dbReference>
<keyword evidence="3" id="KW-1185">Reference proteome</keyword>
<dbReference type="Proteomes" id="UP000016587">
    <property type="component" value="Chromosome"/>
</dbReference>
<name>T2GDD7_MEGG1</name>
<gene>
    <name evidence="2" type="ORF">DGI_2842</name>
</gene>
<protein>
    <submittedName>
        <fullName evidence="2">Putative UspA domain-containing protein</fullName>
    </submittedName>
</protein>
<dbReference type="EMBL" id="CP006585">
    <property type="protein sequence ID" value="AGW14570.1"/>
    <property type="molecule type" value="Genomic_DNA"/>
</dbReference>
<dbReference type="Gene3D" id="3.40.50.620">
    <property type="entry name" value="HUPs"/>
    <property type="match status" value="2"/>
</dbReference>
<dbReference type="AlphaFoldDB" id="T2GDD7"/>
<dbReference type="CDD" id="cd00293">
    <property type="entry name" value="USP-like"/>
    <property type="match status" value="1"/>
</dbReference>
<reference evidence="2 3" key="1">
    <citation type="journal article" date="2013" name="J. Bacteriol.">
        <title>Roles of HynAB and Ech, the only two hydrogenases found in the model sulfate reducer Desulfovibrio gigas.</title>
        <authorList>
            <person name="Morais-Silva F.O."/>
            <person name="Santos C.I."/>
            <person name="Rodrigues R."/>
            <person name="Pereira I.A."/>
            <person name="Rodrigues-Pousada C."/>
        </authorList>
    </citation>
    <scope>NUCLEOTIDE SEQUENCE [LARGE SCALE GENOMIC DNA]</scope>
    <source>
        <strain evidence="3">ATCC 19364 / DSM 1382 / NCIMB 9332 / VKM B-1759</strain>
    </source>
</reference>
<dbReference type="PATRIC" id="fig|1121448.10.peg.2804"/>
<dbReference type="PANTHER" id="PTHR46268">
    <property type="entry name" value="STRESS RESPONSE PROTEIN NHAX"/>
    <property type="match status" value="1"/>
</dbReference>
<dbReference type="eggNOG" id="COG0589">
    <property type="taxonomic scope" value="Bacteria"/>
</dbReference>
<accession>T2GDD7</accession>
<evidence type="ECO:0000256" key="1">
    <source>
        <dbReference type="ARBA" id="ARBA00008791"/>
    </source>
</evidence>
<dbReference type="PANTHER" id="PTHR46268:SF27">
    <property type="entry name" value="UNIVERSAL STRESS PROTEIN RV2623"/>
    <property type="match status" value="1"/>
</dbReference>
<evidence type="ECO:0000313" key="2">
    <source>
        <dbReference type="EMBL" id="AGW14570.1"/>
    </source>
</evidence>
<proteinExistence type="inferred from homology"/>
<sequence>MEKHLLLTVSADREASSNLRFIRHFFDALCDLRITLFYVASRPMDQEYHFVPSALETGHQRQVPVEEIKSPEAREALQHAREWLVAEGCGAGKIETKAVYSRFGTVHDIIQEGHAGKYDAVVLGKRCVSWFEELLDDSATNRILQERIDFPVWICRRPETGLSRDVLLCLDGSEASMRMADHVGFMLGSAPRHRVQLLHVRTRAEDRSAAMFQTAREALLENGVNPQQIHEKVVASDAPAQTILQEARQGHYAVVALGRRSREGHGGEPTRQGKSVTQNLLHLIEDFALWISK</sequence>
<evidence type="ECO:0000313" key="3">
    <source>
        <dbReference type="Proteomes" id="UP000016587"/>
    </source>
</evidence>
<comment type="similarity">
    <text evidence="1">Belongs to the universal stress protein A family.</text>
</comment>